<dbReference type="GO" id="GO:0005886">
    <property type="term" value="C:plasma membrane"/>
    <property type="evidence" value="ECO:0007669"/>
    <property type="project" value="UniProtKB-SubCell"/>
</dbReference>
<comment type="catalytic activity">
    <reaction evidence="7">
        <text>a peptidoglycan chain = a peptidoglycan chain with N-acetyl-1,6-anhydromuramyl-[peptide] at the reducing end + a peptidoglycan chain with N-acetylglucosamine at the non-reducing end.</text>
        <dbReference type="EC" id="4.2.2.29"/>
    </reaction>
</comment>
<dbReference type="GO" id="GO:0071555">
    <property type="term" value="P:cell wall organization"/>
    <property type="evidence" value="ECO:0007669"/>
    <property type="project" value="UniProtKB-KW"/>
</dbReference>
<feature type="transmembrane region" description="Helical" evidence="7">
    <location>
        <begin position="20"/>
        <end position="40"/>
    </location>
</feature>
<evidence type="ECO:0000256" key="5">
    <source>
        <dbReference type="ARBA" id="ARBA00023239"/>
    </source>
</evidence>
<dbReference type="GO" id="GO:0009252">
    <property type="term" value="P:peptidoglycan biosynthetic process"/>
    <property type="evidence" value="ECO:0007669"/>
    <property type="project" value="UniProtKB-UniRule"/>
</dbReference>
<dbReference type="Gene3D" id="3.30.1490.480">
    <property type="entry name" value="Endolytic murein transglycosylase"/>
    <property type="match status" value="1"/>
</dbReference>
<keyword evidence="4 7" id="KW-0472">Membrane</keyword>
<accession>A0A430B255</accession>
<keyword evidence="1 7" id="KW-1003">Cell membrane</keyword>
<keyword evidence="5 7" id="KW-0456">Lyase</keyword>
<dbReference type="PANTHER" id="PTHR30518">
    <property type="entry name" value="ENDOLYTIC MUREIN TRANSGLYCOSYLASE"/>
    <property type="match status" value="1"/>
</dbReference>
<evidence type="ECO:0000256" key="1">
    <source>
        <dbReference type="ARBA" id="ARBA00022475"/>
    </source>
</evidence>
<evidence type="ECO:0000256" key="6">
    <source>
        <dbReference type="ARBA" id="ARBA00023316"/>
    </source>
</evidence>
<evidence type="ECO:0000256" key="2">
    <source>
        <dbReference type="ARBA" id="ARBA00022692"/>
    </source>
</evidence>
<keyword evidence="9" id="KW-1185">Reference proteome</keyword>
<keyword evidence="2 7" id="KW-0812">Transmembrane</keyword>
<protein>
    <recommendedName>
        <fullName evidence="7">Endolytic murein transglycosylase</fullName>
        <ecNumber evidence="7">4.2.2.29</ecNumber>
    </recommendedName>
    <alternativeName>
        <fullName evidence="7">Peptidoglycan lytic transglycosylase</fullName>
    </alternativeName>
    <alternativeName>
        <fullName evidence="7">Peptidoglycan polymerization terminase</fullName>
    </alternativeName>
</protein>
<dbReference type="EMBL" id="NGKA01000003">
    <property type="protein sequence ID" value="RSU14405.1"/>
    <property type="molecule type" value="Genomic_DNA"/>
</dbReference>
<dbReference type="HAMAP" id="MF_02065">
    <property type="entry name" value="MltG"/>
    <property type="match status" value="1"/>
</dbReference>
<dbReference type="Proteomes" id="UP000287605">
    <property type="component" value="Unassembled WGS sequence"/>
</dbReference>
<evidence type="ECO:0000256" key="3">
    <source>
        <dbReference type="ARBA" id="ARBA00022989"/>
    </source>
</evidence>
<dbReference type="PANTHER" id="PTHR30518:SF2">
    <property type="entry name" value="ENDOLYTIC MUREIN TRANSGLYCOSYLASE"/>
    <property type="match status" value="1"/>
</dbReference>
<comment type="similarity">
    <text evidence="7">Belongs to the transglycosylase MltG family.</text>
</comment>
<dbReference type="InterPro" id="IPR003770">
    <property type="entry name" value="MLTG-like"/>
</dbReference>
<proteinExistence type="inferred from homology"/>
<gene>
    <name evidence="7" type="primary">mltG</name>
    <name evidence="8" type="ORF">CBF29_03440</name>
</gene>
<evidence type="ECO:0000256" key="4">
    <source>
        <dbReference type="ARBA" id="ARBA00023136"/>
    </source>
</evidence>
<evidence type="ECO:0000313" key="9">
    <source>
        <dbReference type="Proteomes" id="UP000287605"/>
    </source>
</evidence>
<comment type="caution">
    <text evidence="8">The sequence shown here is derived from an EMBL/GenBank/DDBJ whole genome shotgun (WGS) entry which is preliminary data.</text>
</comment>
<keyword evidence="3 7" id="KW-1133">Transmembrane helix</keyword>
<dbReference type="EC" id="4.2.2.29" evidence="7"/>
<comment type="subcellular location">
    <subcellularLocation>
        <location evidence="7">Cell membrane</location>
        <topology evidence="7">Single-pass membrane protein</topology>
    </subcellularLocation>
</comment>
<dbReference type="NCBIfam" id="TIGR00247">
    <property type="entry name" value="endolytic transglycosylase MltG"/>
    <property type="match status" value="1"/>
</dbReference>
<dbReference type="OrthoDB" id="9814591at2"/>
<organism evidence="8 9">
    <name type="scientific">Vagococcus elongatus</name>
    <dbReference type="NCBI Taxonomy" id="180344"/>
    <lineage>
        <taxon>Bacteria</taxon>
        <taxon>Bacillati</taxon>
        <taxon>Bacillota</taxon>
        <taxon>Bacilli</taxon>
        <taxon>Lactobacillales</taxon>
        <taxon>Enterococcaceae</taxon>
        <taxon>Vagococcus</taxon>
    </lineage>
</organism>
<feature type="site" description="Important for catalytic activity" evidence="7">
    <location>
        <position position="251"/>
    </location>
</feature>
<evidence type="ECO:0000313" key="8">
    <source>
        <dbReference type="EMBL" id="RSU14405.1"/>
    </source>
</evidence>
<name>A0A430B255_9ENTE</name>
<dbReference type="CDD" id="cd08010">
    <property type="entry name" value="MltG_like"/>
    <property type="match status" value="1"/>
</dbReference>
<sequence>MRRRSERKKENKLVGKIVLAVITALVVTVAIVGISFYRYWQAGLKPLNPKDDQLVQVNIPIGSSNKSIGSILEEEKVIKSGMVFTYYMKTENITDFKAGYYQMSPNMTLDEIAVLLQQGGTKEPEALADARVSIPEGYSADQIAELFADKTKIKKEEFLDVLKDESFFEELYQDYGKLLESAKKAQDVRYRLEGYLFPATYNYYKEKSIKDMIREMVDKTNSELAARQESLDQSGMTTQQVLTLASLVEKEGVEKEDRRNIAQVFLNRIKADMPLQSDISVLYAMEKHKVHLSNKDTEIDSPYNLYINKGFGPGPFNNPGIEAIDAVLNPEPNTYYYFLANIETHKVYFAETYEEHLILKEEHIDNQIEE</sequence>
<evidence type="ECO:0000256" key="7">
    <source>
        <dbReference type="HAMAP-Rule" id="MF_02065"/>
    </source>
</evidence>
<comment type="function">
    <text evidence="7">Functions as a peptidoglycan terminase that cleaves nascent peptidoglycan strands endolytically to terminate their elongation.</text>
</comment>
<keyword evidence="6 7" id="KW-0961">Cell wall biogenesis/degradation</keyword>
<dbReference type="Pfam" id="PF02618">
    <property type="entry name" value="YceG"/>
    <property type="match status" value="1"/>
</dbReference>
<reference evidence="8 9" key="1">
    <citation type="submission" date="2017-05" db="EMBL/GenBank/DDBJ databases">
        <title>Vagococcus spp. assemblies.</title>
        <authorList>
            <person name="Gulvik C.A."/>
        </authorList>
    </citation>
    <scope>NUCLEOTIDE SEQUENCE [LARGE SCALE GENOMIC DNA]</scope>
    <source>
        <strain evidence="8 9">CCUG 51432</strain>
    </source>
</reference>
<dbReference type="GO" id="GO:0008932">
    <property type="term" value="F:lytic endotransglycosylase activity"/>
    <property type="evidence" value="ECO:0007669"/>
    <property type="project" value="UniProtKB-UniRule"/>
</dbReference>
<dbReference type="AlphaFoldDB" id="A0A430B255"/>